<dbReference type="EMBL" id="VIFK01000050">
    <property type="protein sequence ID" value="TQE99606.1"/>
    <property type="molecule type" value="Genomic_DNA"/>
</dbReference>
<proteinExistence type="predicted"/>
<organism evidence="1 2">
    <name type="scientific">Spiribacter salinus</name>
    <dbReference type="NCBI Taxonomy" id="1335746"/>
    <lineage>
        <taxon>Bacteria</taxon>
        <taxon>Pseudomonadati</taxon>
        <taxon>Pseudomonadota</taxon>
        <taxon>Gammaproteobacteria</taxon>
        <taxon>Chromatiales</taxon>
        <taxon>Ectothiorhodospiraceae</taxon>
        <taxon>Spiribacter</taxon>
    </lineage>
</organism>
<name>A0A540VSF1_9GAMM</name>
<protein>
    <submittedName>
        <fullName evidence="1">Uncharacterized protein</fullName>
    </submittedName>
</protein>
<sequence>MQWKNDRIRSALKYFKELAANGYDPVAEALGERTSYSWRDLATEIAAASDVELSERDTKLFAERLRQFVEGSPDKAKKRAQTGQPGRDVRADLTGWRLELVEKFLASADPDHPARAKPLLSPEYLSEPGLEVQAPAYLAETLARQPAAKCYLTDAVASGIYIAEDRSAAAPVTYRMDLKVHDSPGPAHIHVTEDYAPPAAEDGGASAHEPPGTAPVPYFGWAVLTPEDTILAFLKNARTKENHIFCSVTVDARAYDGEPMQCVSFFHHNLPVEIECDPENPDEPDIAELLPNPFLTFWRQSP</sequence>
<dbReference type="Proteomes" id="UP000315400">
    <property type="component" value="Unassembled WGS sequence"/>
</dbReference>
<reference evidence="1 2" key="1">
    <citation type="submission" date="2019-06" db="EMBL/GenBank/DDBJ databases">
        <title>Metagenome assembled Genome of Spiribacter salinus SL48-SHIP from the microbial mat of Salt Lake 48 (Novosibirsk region, Russia).</title>
        <authorList>
            <person name="Shipova A."/>
            <person name="Rozanov A.S."/>
            <person name="Bryanskaya A.V."/>
            <person name="Peltek S.E."/>
        </authorList>
    </citation>
    <scope>NUCLEOTIDE SEQUENCE [LARGE SCALE GENOMIC DNA]</scope>
    <source>
        <strain evidence="1">SL48-SHIP-2</strain>
    </source>
</reference>
<evidence type="ECO:0000313" key="1">
    <source>
        <dbReference type="EMBL" id="TQE99606.1"/>
    </source>
</evidence>
<accession>A0A540VSF1</accession>
<gene>
    <name evidence="1" type="ORF">FKY71_07765</name>
</gene>
<evidence type="ECO:0000313" key="2">
    <source>
        <dbReference type="Proteomes" id="UP000315400"/>
    </source>
</evidence>
<dbReference type="AlphaFoldDB" id="A0A540VSF1"/>
<comment type="caution">
    <text evidence="1">The sequence shown here is derived from an EMBL/GenBank/DDBJ whole genome shotgun (WGS) entry which is preliminary data.</text>
</comment>